<evidence type="ECO:0000256" key="2">
    <source>
        <dbReference type="ARBA" id="ARBA00023125"/>
    </source>
</evidence>
<reference evidence="5 6" key="1">
    <citation type="submission" date="2018-02" db="EMBL/GenBank/DDBJ databases">
        <title>The draft genome of Phyllobacterium myrsinacearum DSM5892.</title>
        <authorList>
            <person name="Li L."/>
            <person name="Liu L."/>
            <person name="Zhang X."/>
            <person name="Wang T."/>
        </authorList>
    </citation>
    <scope>NUCLEOTIDE SEQUENCE [LARGE SCALE GENOMIC DNA]</scope>
    <source>
        <strain evidence="5 6">DSM 5892</strain>
    </source>
</reference>
<comment type="caution">
    <text evidence="5">The sequence shown here is derived from an EMBL/GenBank/DDBJ whole genome shotgun (WGS) entry which is preliminary data.</text>
</comment>
<evidence type="ECO:0000256" key="3">
    <source>
        <dbReference type="ARBA" id="ARBA00023163"/>
    </source>
</evidence>
<protein>
    <submittedName>
        <fullName evidence="5">AraC family transcriptional regulator</fullName>
    </submittedName>
</protein>
<evidence type="ECO:0000313" key="6">
    <source>
        <dbReference type="Proteomes" id="UP000238563"/>
    </source>
</evidence>
<dbReference type="OrthoDB" id="9793422at2"/>
<name>A0A2S9JB28_9HYPH</name>
<dbReference type="GO" id="GO:0003700">
    <property type="term" value="F:DNA-binding transcription factor activity"/>
    <property type="evidence" value="ECO:0007669"/>
    <property type="project" value="InterPro"/>
</dbReference>
<dbReference type="SUPFAM" id="SSF52317">
    <property type="entry name" value="Class I glutamine amidotransferase-like"/>
    <property type="match status" value="1"/>
</dbReference>
<proteinExistence type="predicted"/>
<dbReference type="AlphaFoldDB" id="A0A2S9JB28"/>
<dbReference type="Pfam" id="PF12833">
    <property type="entry name" value="HTH_18"/>
    <property type="match status" value="1"/>
</dbReference>
<keyword evidence="3" id="KW-0804">Transcription</keyword>
<gene>
    <name evidence="5" type="ORF">C5750_24365</name>
</gene>
<evidence type="ECO:0000259" key="4">
    <source>
        <dbReference type="PROSITE" id="PS01124"/>
    </source>
</evidence>
<dbReference type="SMART" id="SM00342">
    <property type="entry name" value="HTH_ARAC"/>
    <property type="match status" value="1"/>
</dbReference>
<dbReference type="PROSITE" id="PS00041">
    <property type="entry name" value="HTH_ARAC_FAMILY_1"/>
    <property type="match status" value="1"/>
</dbReference>
<feature type="domain" description="HTH araC/xylS-type" evidence="4">
    <location>
        <begin position="226"/>
        <end position="327"/>
    </location>
</feature>
<dbReference type="InterPro" id="IPR018062">
    <property type="entry name" value="HTH_AraC-typ_CS"/>
</dbReference>
<dbReference type="Pfam" id="PF01965">
    <property type="entry name" value="DJ-1_PfpI"/>
    <property type="match status" value="1"/>
</dbReference>
<dbReference type="InterPro" id="IPR002818">
    <property type="entry name" value="DJ-1/PfpI"/>
</dbReference>
<dbReference type="CDD" id="cd03137">
    <property type="entry name" value="GATase1_AraC_1"/>
    <property type="match status" value="1"/>
</dbReference>
<dbReference type="Proteomes" id="UP000238563">
    <property type="component" value="Unassembled WGS sequence"/>
</dbReference>
<dbReference type="InterPro" id="IPR029062">
    <property type="entry name" value="Class_I_gatase-like"/>
</dbReference>
<keyword evidence="1" id="KW-0805">Transcription regulation</keyword>
<dbReference type="InterPro" id="IPR018060">
    <property type="entry name" value="HTH_AraC"/>
</dbReference>
<dbReference type="Gene3D" id="3.40.50.880">
    <property type="match status" value="1"/>
</dbReference>
<keyword evidence="2" id="KW-0238">DNA-binding</keyword>
<accession>A0A2S9JB28</accession>
<dbReference type="Gene3D" id="1.10.10.60">
    <property type="entry name" value="Homeodomain-like"/>
    <property type="match status" value="1"/>
</dbReference>
<dbReference type="PROSITE" id="PS01124">
    <property type="entry name" value="HTH_ARAC_FAMILY_2"/>
    <property type="match status" value="1"/>
</dbReference>
<dbReference type="SUPFAM" id="SSF46689">
    <property type="entry name" value="Homeodomain-like"/>
    <property type="match status" value="2"/>
</dbReference>
<dbReference type="PANTHER" id="PTHR43130">
    <property type="entry name" value="ARAC-FAMILY TRANSCRIPTIONAL REGULATOR"/>
    <property type="match status" value="1"/>
</dbReference>
<dbReference type="GO" id="GO:0043565">
    <property type="term" value="F:sequence-specific DNA binding"/>
    <property type="evidence" value="ECO:0007669"/>
    <property type="project" value="InterPro"/>
</dbReference>
<evidence type="ECO:0000313" key="5">
    <source>
        <dbReference type="EMBL" id="PRD49993.1"/>
    </source>
</evidence>
<dbReference type="InterPro" id="IPR052158">
    <property type="entry name" value="INH-QAR"/>
</dbReference>
<keyword evidence="6" id="KW-1185">Reference proteome</keyword>
<evidence type="ECO:0000256" key="1">
    <source>
        <dbReference type="ARBA" id="ARBA00023015"/>
    </source>
</evidence>
<dbReference type="EMBL" id="PVBT01000009">
    <property type="protein sequence ID" value="PRD49993.1"/>
    <property type="molecule type" value="Genomic_DNA"/>
</dbReference>
<organism evidence="5 6">
    <name type="scientific">Phyllobacterium myrsinacearum</name>
    <dbReference type="NCBI Taxonomy" id="28101"/>
    <lineage>
        <taxon>Bacteria</taxon>
        <taxon>Pseudomonadati</taxon>
        <taxon>Pseudomonadota</taxon>
        <taxon>Alphaproteobacteria</taxon>
        <taxon>Hyphomicrobiales</taxon>
        <taxon>Phyllobacteriaceae</taxon>
        <taxon>Phyllobacterium</taxon>
    </lineage>
</organism>
<dbReference type="RefSeq" id="WP_105737686.1">
    <property type="nucleotide sequence ID" value="NZ_PVBT01000009.1"/>
</dbReference>
<dbReference type="PANTHER" id="PTHR43130:SF3">
    <property type="entry name" value="HTH-TYPE TRANSCRIPTIONAL REGULATOR RV1931C"/>
    <property type="match status" value="1"/>
</dbReference>
<sequence>MNTQSGTTTRILLIGYEGVQALDVVGPMEVFAAANLFKSEHTPPYELLLASPTGGSIKCSSAGGIHLGDAIALDAVPNNIDTVIVAGGSEDALRKVIFETSLIEWLKLRVSSTRRLASVCTGAFVLAAGGFLDGKRATTHWNSTGLLKQLRPQIEVEPDAIFVAEPPVYTSAGITAGIDLCLALVEADCGAQTALSVARQLVLFMRRPGGQAQFSSSLAVQVRATPRLRKLVTEILEDPTGDLSGPVLAMRAGMSERTFSRSFHKETGTTPAHFVETARIGRAKMLLETSNWPLARIAEHSGFGSLHALHRVFRKRLGITPAFYRDCFSAI</sequence>
<dbReference type="InterPro" id="IPR009057">
    <property type="entry name" value="Homeodomain-like_sf"/>
</dbReference>